<proteinExistence type="predicted"/>
<reference evidence="1 2" key="1">
    <citation type="submission" date="2020-05" db="EMBL/GenBank/DDBJ databases">
        <title>Identification and distribution of gene clusters putatively required for synthesis of sphingolipid metabolism inhibitors in phylogenetically diverse species of the filamentous fungus Fusarium.</title>
        <authorList>
            <person name="Kim H.-S."/>
            <person name="Busman M."/>
            <person name="Brown D.W."/>
            <person name="Divon H."/>
            <person name="Uhlig S."/>
            <person name="Proctor R.H."/>
        </authorList>
    </citation>
    <scope>NUCLEOTIDE SEQUENCE [LARGE SCALE GENOMIC DNA]</scope>
    <source>
        <strain evidence="1 2">NRRL 66235</strain>
    </source>
</reference>
<organism evidence="1 2">
    <name type="scientific">Fusarium mundagurra</name>
    <dbReference type="NCBI Taxonomy" id="1567541"/>
    <lineage>
        <taxon>Eukaryota</taxon>
        <taxon>Fungi</taxon>
        <taxon>Dikarya</taxon>
        <taxon>Ascomycota</taxon>
        <taxon>Pezizomycotina</taxon>
        <taxon>Sordariomycetes</taxon>
        <taxon>Hypocreomycetidae</taxon>
        <taxon>Hypocreales</taxon>
        <taxon>Nectriaceae</taxon>
        <taxon>Fusarium</taxon>
        <taxon>Fusarium fujikuroi species complex</taxon>
    </lineage>
</organism>
<comment type="caution">
    <text evidence="1">The sequence shown here is derived from an EMBL/GenBank/DDBJ whole genome shotgun (WGS) entry which is preliminary data.</text>
</comment>
<dbReference type="OrthoDB" id="5070674at2759"/>
<name>A0A8H5XUK3_9HYPO</name>
<keyword evidence="2" id="KW-1185">Reference proteome</keyword>
<dbReference type="EMBL" id="JAAOAN010000785">
    <property type="protein sequence ID" value="KAF5699677.1"/>
    <property type="molecule type" value="Genomic_DNA"/>
</dbReference>
<evidence type="ECO:0000313" key="2">
    <source>
        <dbReference type="Proteomes" id="UP000544331"/>
    </source>
</evidence>
<accession>A0A8H5XUK3</accession>
<evidence type="ECO:0000313" key="1">
    <source>
        <dbReference type="EMBL" id="KAF5699677.1"/>
    </source>
</evidence>
<dbReference type="AlphaFoldDB" id="A0A8H5XUK3"/>
<gene>
    <name evidence="1" type="ORF">FMUND_14638</name>
</gene>
<sequence length="157" mass="19353">MPLRMDIYRRGRQLKRFRETGHTLINSLLYDDDSHYFAVCEQAFPDPHEERYPADWIDKDKKKLKRMLNYWRDKMREKYYFTYVNGIKQLEARIDLRRSSRLMRRCGCTYTEDVDLPSPRDEEINEYLRAEIEAMGDHEYYNEREEREIDYPQSESE</sequence>
<dbReference type="Proteomes" id="UP000544331">
    <property type="component" value="Unassembled WGS sequence"/>
</dbReference>
<protein>
    <submittedName>
        <fullName evidence="1">Uncharacterized protein</fullName>
    </submittedName>
</protein>